<accession>A0A2T9Z7U5</accession>
<proteinExistence type="predicted"/>
<evidence type="ECO:0000259" key="1">
    <source>
        <dbReference type="Pfam" id="PF17244"/>
    </source>
</evidence>
<evidence type="ECO:0000313" key="3">
    <source>
        <dbReference type="EMBL" id="PVV00622.1"/>
    </source>
</evidence>
<dbReference type="OrthoDB" id="10265890at2759"/>
<sequence>IEYLQMEFISLVDSVVSKLKIQHVSSKIHSLRKNKKESVSWGDACVSVCKIMRQHGSGITFPILLTEIFLKEDSKDISSIYGSDNFATDPGFIYTSKSVINLPIQLYIARSINKPGNLSYKLYWEFISHDTIGSFFSQNRCIRMIDVQTTIRRDVKLEFNETVKKKIILPTAKIVFVVSAINDTNSNLSVSSDLSKSRKSSSNNSGIINDSFSEASNKNPLIEHDRNFLLNTFGVLWNIEIKRFVLSERNNKLLHYVNQYWFYIVKIDLTCSNASSDDWAASGVNTFLSVRQPTSIFPTETKVSNLKKSKRIYGQVVNEFCEVFEVVLTLWGSDMKYIDLIAEGGYLGIWRAKVADDVSGSYEKKKILHIELNPDSIIFFQPPVGSSSRLMIRDLKPHVFNPIIVGTVIAVSDSRLPNMRPIILEDGSFHSRKVVKLKDESGVCFVTFWDELAIEASKLLPGQVIVLVGTRITFSNEKQFLNLSKKDNASFYVVNTIPGFLSSPDIHKVSYIQESYDKNLSYVYAFIRDIRPQRTNEMTSVIKALDFLCLVHNTCQVAVFVDNEDELNGVHFCEICGNNLSALNEFFKEFVIEFFVDDGSTCEWMSCSFEAAKSILGITPEIFIGLQNESQMLKALALPIGKEFAMCISSLDSEYNTSRCKFRIDCALLNRNTRARINNIIVRN</sequence>
<evidence type="ECO:0000259" key="2">
    <source>
        <dbReference type="Pfam" id="PF17246"/>
    </source>
</evidence>
<dbReference type="Proteomes" id="UP000245609">
    <property type="component" value="Unassembled WGS sequence"/>
</dbReference>
<evidence type="ECO:0000313" key="4">
    <source>
        <dbReference type="Proteomes" id="UP000245609"/>
    </source>
</evidence>
<feature type="non-terminal residue" evidence="3">
    <location>
        <position position="1"/>
    </location>
</feature>
<protein>
    <recommendedName>
        <fullName evidence="5">Cell division control protein 24 OB domain-containing protein</fullName>
    </recommendedName>
</protein>
<evidence type="ECO:0008006" key="5">
    <source>
        <dbReference type="Google" id="ProtNLM"/>
    </source>
</evidence>
<dbReference type="InterPro" id="IPR035201">
    <property type="entry name" value="Cdc24_OB1"/>
</dbReference>
<dbReference type="InterPro" id="IPR035203">
    <property type="entry name" value="Cdc24_OB3"/>
</dbReference>
<feature type="domain" description="Cell division control protein 24 OB" evidence="1">
    <location>
        <begin position="394"/>
        <end position="632"/>
    </location>
</feature>
<gene>
    <name evidence="3" type="ORF">BB560_004996</name>
</gene>
<dbReference type="Pfam" id="PF17246">
    <property type="entry name" value="CDC24_OB1"/>
    <property type="match status" value="1"/>
</dbReference>
<keyword evidence="4" id="KW-1185">Reference proteome</keyword>
<dbReference type="EMBL" id="MBFS01001819">
    <property type="protein sequence ID" value="PVV00622.1"/>
    <property type="molecule type" value="Genomic_DNA"/>
</dbReference>
<dbReference type="SUPFAM" id="SSF50249">
    <property type="entry name" value="Nucleic acid-binding proteins"/>
    <property type="match status" value="1"/>
</dbReference>
<feature type="domain" description="Cell division control protein 24 OB" evidence="2">
    <location>
        <begin position="11"/>
        <end position="78"/>
    </location>
</feature>
<organism evidence="3 4">
    <name type="scientific">Smittium megazygosporum</name>
    <dbReference type="NCBI Taxonomy" id="133381"/>
    <lineage>
        <taxon>Eukaryota</taxon>
        <taxon>Fungi</taxon>
        <taxon>Fungi incertae sedis</taxon>
        <taxon>Zoopagomycota</taxon>
        <taxon>Kickxellomycotina</taxon>
        <taxon>Harpellomycetes</taxon>
        <taxon>Harpellales</taxon>
        <taxon>Legeriomycetaceae</taxon>
        <taxon>Smittium</taxon>
    </lineage>
</organism>
<reference evidence="3 4" key="1">
    <citation type="journal article" date="2018" name="MBio">
        <title>Comparative Genomics Reveals the Core Gene Toolbox for the Fungus-Insect Symbiosis.</title>
        <authorList>
            <person name="Wang Y."/>
            <person name="Stata M."/>
            <person name="Wang W."/>
            <person name="Stajich J.E."/>
            <person name="White M.M."/>
            <person name="Moncalvo J.M."/>
        </authorList>
    </citation>
    <scope>NUCLEOTIDE SEQUENCE [LARGE SCALE GENOMIC DNA]</scope>
    <source>
        <strain evidence="3 4">SC-DP-2</strain>
    </source>
</reference>
<dbReference type="AlphaFoldDB" id="A0A2T9Z7U5"/>
<dbReference type="Gene3D" id="2.40.50.140">
    <property type="entry name" value="Nucleic acid-binding proteins"/>
    <property type="match status" value="1"/>
</dbReference>
<name>A0A2T9Z7U5_9FUNG</name>
<comment type="caution">
    <text evidence="3">The sequence shown here is derived from an EMBL/GenBank/DDBJ whole genome shotgun (WGS) entry which is preliminary data.</text>
</comment>
<dbReference type="Pfam" id="PF17244">
    <property type="entry name" value="CDC24_OB3"/>
    <property type="match status" value="1"/>
</dbReference>
<dbReference type="InterPro" id="IPR012340">
    <property type="entry name" value="NA-bd_OB-fold"/>
</dbReference>